<evidence type="ECO:0000259" key="3">
    <source>
        <dbReference type="Pfam" id="PF10432"/>
    </source>
</evidence>
<comment type="similarity">
    <text evidence="1">Belongs to the PGI/PMI family.</text>
</comment>
<keyword evidence="5" id="KW-1185">Reference proteome</keyword>
<dbReference type="Proteomes" id="UP000295371">
    <property type="component" value="Unassembled WGS sequence"/>
</dbReference>
<dbReference type="SUPFAM" id="SSF53697">
    <property type="entry name" value="SIS domain"/>
    <property type="match status" value="1"/>
</dbReference>
<sequence>MADFDDSRLDDPACLERADGLLRPLALAGARVRQAADGAVRGREELRELPVPRAVIAAGAEARLIRVLVEPTCPVPFMAWPQPGLPGWVGPLDLVVVSAADGGSPGLVATAREAVRRGAALLIACPVPSLISEFATGRASIVLPAATSDPLAAAVVALAGLHDAGLAPATSPELIADALDQAATDCSPRASIAANPAKDIALGLADAQPLIWGGSVLAARASRRIAEAIRAATGRPALAGEAEDLLPLLEAAGRRDPFADPFTDLTPSDRRPVLVMLDDGSPEESLVVDRRRLTDCAEFHEIRICPISCHHGSDLERYVSILQVGLYAATYLAIGLDRLAR</sequence>
<name>A0A4R7J9S2_9ACTN</name>
<gene>
    <name evidence="4" type="ORF">CLV29_1747</name>
</gene>
<dbReference type="EMBL" id="SOAW01000001">
    <property type="protein sequence ID" value="TDT34095.1"/>
    <property type="molecule type" value="Genomic_DNA"/>
</dbReference>
<dbReference type="AlphaFoldDB" id="A0A4R7J9S2"/>
<dbReference type="InterPro" id="IPR019490">
    <property type="entry name" value="Glu6P/Mann6P_isomerase_C"/>
</dbReference>
<dbReference type="RefSeq" id="WP_243831800.1">
    <property type="nucleotide sequence ID" value="NZ_SOAW01000001.1"/>
</dbReference>
<feature type="domain" description="Bifunctional glucose-6-phosphate/mannose-6-phosphate isomerase C-terminal" evidence="3">
    <location>
        <begin position="194"/>
        <end position="335"/>
    </location>
</feature>
<dbReference type="Gene3D" id="3.40.50.10490">
    <property type="entry name" value="Glucose-6-phosphate isomerase like protein, domain 1"/>
    <property type="match status" value="1"/>
</dbReference>
<evidence type="ECO:0000256" key="1">
    <source>
        <dbReference type="ARBA" id="ARBA00010523"/>
    </source>
</evidence>
<dbReference type="GO" id="GO:0004476">
    <property type="term" value="F:mannose-6-phosphate isomerase activity"/>
    <property type="evidence" value="ECO:0007669"/>
    <property type="project" value="InterPro"/>
</dbReference>
<evidence type="ECO:0000256" key="2">
    <source>
        <dbReference type="ARBA" id="ARBA00023235"/>
    </source>
</evidence>
<protein>
    <submittedName>
        <fullName evidence="4">Phosphoglucose isomerase-like protein</fullName>
    </submittedName>
</protein>
<accession>A0A4R7J9S2</accession>
<dbReference type="InterPro" id="IPR046348">
    <property type="entry name" value="SIS_dom_sf"/>
</dbReference>
<keyword evidence="2 4" id="KW-0413">Isomerase</keyword>
<dbReference type="GO" id="GO:0005975">
    <property type="term" value="P:carbohydrate metabolic process"/>
    <property type="evidence" value="ECO:0007669"/>
    <property type="project" value="InterPro"/>
</dbReference>
<evidence type="ECO:0000313" key="4">
    <source>
        <dbReference type="EMBL" id="TDT34095.1"/>
    </source>
</evidence>
<comment type="caution">
    <text evidence="4">The sequence shown here is derived from an EMBL/GenBank/DDBJ whole genome shotgun (WGS) entry which is preliminary data.</text>
</comment>
<dbReference type="GO" id="GO:0004347">
    <property type="term" value="F:glucose-6-phosphate isomerase activity"/>
    <property type="evidence" value="ECO:0007669"/>
    <property type="project" value="InterPro"/>
</dbReference>
<dbReference type="GO" id="GO:1901135">
    <property type="term" value="P:carbohydrate derivative metabolic process"/>
    <property type="evidence" value="ECO:0007669"/>
    <property type="project" value="InterPro"/>
</dbReference>
<organism evidence="4 5">
    <name type="scientific">Naumannella halotolerans</name>
    <dbReference type="NCBI Taxonomy" id="993414"/>
    <lineage>
        <taxon>Bacteria</taxon>
        <taxon>Bacillati</taxon>
        <taxon>Actinomycetota</taxon>
        <taxon>Actinomycetes</taxon>
        <taxon>Propionibacteriales</taxon>
        <taxon>Propionibacteriaceae</taxon>
        <taxon>Naumannella</taxon>
    </lineage>
</organism>
<reference evidence="4 5" key="1">
    <citation type="submission" date="2019-03" db="EMBL/GenBank/DDBJ databases">
        <title>Genomic Encyclopedia of Archaeal and Bacterial Type Strains, Phase II (KMG-II): from individual species to whole genera.</title>
        <authorList>
            <person name="Goeker M."/>
        </authorList>
    </citation>
    <scope>NUCLEOTIDE SEQUENCE [LARGE SCALE GENOMIC DNA]</scope>
    <source>
        <strain evidence="4 5">DSM 24323</strain>
    </source>
</reference>
<evidence type="ECO:0000313" key="5">
    <source>
        <dbReference type="Proteomes" id="UP000295371"/>
    </source>
</evidence>
<dbReference type="Pfam" id="PF10432">
    <property type="entry name" value="bact-PGI_C"/>
    <property type="match status" value="1"/>
</dbReference>
<dbReference type="GO" id="GO:0097367">
    <property type="term" value="F:carbohydrate derivative binding"/>
    <property type="evidence" value="ECO:0007669"/>
    <property type="project" value="InterPro"/>
</dbReference>
<proteinExistence type="inferred from homology"/>